<reference evidence="2" key="1">
    <citation type="submission" date="2017-06" db="EMBL/GenBank/DDBJ databases">
        <title>Investigating the central metabolism of Clostridium thermosuccinogenes.</title>
        <authorList>
            <person name="Koendjbiharie J.G."/>
            <person name="Van Kranenburg R."/>
            <person name="Vriesendorp B."/>
        </authorList>
    </citation>
    <scope>NUCLEOTIDE SEQUENCE [LARGE SCALE GENOMIC DNA]</scope>
    <source>
        <strain evidence="2">DSM 5806</strain>
    </source>
</reference>
<dbReference type="KEGG" id="cthd:CDO33_14905"/>
<dbReference type="Gene3D" id="3.40.630.30">
    <property type="match status" value="1"/>
</dbReference>
<keyword evidence="2" id="KW-1185">Reference proteome</keyword>
<dbReference type="AlphaFoldDB" id="A0A2K2FFC2"/>
<accession>A0A2K2FFC2</accession>
<dbReference type="InterPro" id="IPR016181">
    <property type="entry name" value="Acyl_CoA_acyltransferase"/>
</dbReference>
<dbReference type="SUPFAM" id="SSF55729">
    <property type="entry name" value="Acyl-CoA N-acyltransferases (Nat)"/>
    <property type="match status" value="1"/>
</dbReference>
<evidence type="ECO:0000313" key="2">
    <source>
        <dbReference type="Proteomes" id="UP000236151"/>
    </source>
</evidence>
<name>A0A2K2FFC2_9CLOT</name>
<dbReference type="CDD" id="cd04301">
    <property type="entry name" value="NAT_SF"/>
    <property type="match status" value="1"/>
</dbReference>
<dbReference type="PANTHER" id="PTHR41368:SF1">
    <property type="entry name" value="PROTEIN YGHO"/>
    <property type="match status" value="1"/>
</dbReference>
<proteinExistence type="predicted"/>
<dbReference type="OrthoDB" id="9806005at2"/>
<sequence length="373" mass="43217">MVEIKEVKTRQDLKKFICFPNMLYARNPNWVPPLILDEMNTLRSDKNPAFEYCEARCWIAFKDGKPAGRIAGIINHKYIEKWGNKYARFGWLDFIDDEEVSRALLSTVEAWAKEKGLNGVHGPLGFCDLDKQGMLIQGFDEKSMMITLYNHPYYMAHMEKHGYRKDVDWVEYEIKVPDAIPEKIKKINDYVLKRLNLRVLRFKSTKELLGYADEVFKLLDEAYEHLYGVVPLTDKQVKAYTKQYLSFINPDYVRVIVDENSQLVAFGIAIPALAAAFQKAKGKLLPFGFYHILKALHKNDRLDLLLVAVKPELKGRGVNSLLLAEINESASANGLKYAETGPELEDNADVQGLWKYYETRQHKRRRCYIKHIE</sequence>
<comment type="caution">
    <text evidence="1">The sequence shown here is derived from an EMBL/GenBank/DDBJ whole genome shotgun (WGS) entry which is preliminary data.</text>
</comment>
<dbReference type="Proteomes" id="UP000236151">
    <property type="component" value="Unassembled WGS sequence"/>
</dbReference>
<dbReference type="PANTHER" id="PTHR41368">
    <property type="entry name" value="PROTEIN YGHO"/>
    <property type="match status" value="1"/>
</dbReference>
<dbReference type="EMBL" id="NIOJ01000018">
    <property type="protein sequence ID" value="PNT99512.1"/>
    <property type="molecule type" value="Genomic_DNA"/>
</dbReference>
<dbReference type="InterPro" id="IPR039968">
    <property type="entry name" value="BcerS-like"/>
</dbReference>
<organism evidence="1 2">
    <name type="scientific">Clostridium thermosuccinogenes</name>
    <dbReference type="NCBI Taxonomy" id="84032"/>
    <lineage>
        <taxon>Bacteria</taxon>
        <taxon>Bacillati</taxon>
        <taxon>Bacillota</taxon>
        <taxon>Clostridia</taxon>
        <taxon>Eubacteriales</taxon>
        <taxon>Clostridiaceae</taxon>
        <taxon>Clostridium</taxon>
    </lineage>
</organism>
<protein>
    <recommendedName>
        <fullName evidence="3">N-acetyltransferase domain-containing protein</fullName>
    </recommendedName>
</protein>
<dbReference type="RefSeq" id="WP_103081327.1">
    <property type="nucleotide sequence ID" value="NZ_CP021850.1"/>
</dbReference>
<evidence type="ECO:0008006" key="3">
    <source>
        <dbReference type="Google" id="ProtNLM"/>
    </source>
</evidence>
<gene>
    <name evidence="1" type="ORF">CDQ84_08610</name>
</gene>
<evidence type="ECO:0000313" key="1">
    <source>
        <dbReference type="EMBL" id="PNT99512.1"/>
    </source>
</evidence>